<sequence>MARKRINKRIARQLPRLERPKSLTAQVEQILRQAIIENYFPSGKLPTEIELAEQLGVSRETVRLACEALEHEGLLHKVRRRGTFLQPAATLSPLRPNRARVIVYLQADYAHSPVGEEAVVQTISGLMLQGALCAAAQADCSLLVRQVPLSAMRRILEDLPRYVAPVGIIFASYGEEKVVKAALGLGVPVLLLDHDLPTVHAHSVRDDSYQAAIDVVQSLARRGHRYIAFVNWQREELNPWRLQGYRDGLRQAGLPRRRAWEIAVPLNRHGAQQAVRYLLELRPRPTAIYCFNNTLARYVWDELRQHQIAVPQEISLVGGGGENVPDLSCHQADWEGMGQLAVEVILRHGSQLSAHAMTRSIFTPPQTKSLPAPALTTTRPPSHATSSPSTTTQSPPLLEHHVCPHRFLEGRTVASRAC</sequence>
<organism evidence="6">
    <name type="scientific">uncultured Planctomycetota bacterium</name>
    <dbReference type="NCBI Taxonomy" id="120965"/>
    <lineage>
        <taxon>Bacteria</taxon>
        <taxon>Pseudomonadati</taxon>
        <taxon>Planctomycetota</taxon>
        <taxon>environmental samples</taxon>
    </lineage>
</organism>
<dbReference type="SUPFAM" id="SSF46785">
    <property type="entry name" value="Winged helix' DNA-binding domain"/>
    <property type="match status" value="1"/>
</dbReference>
<dbReference type="CDD" id="cd07377">
    <property type="entry name" value="WHTH_GntR"/>
    <property type="match status" value="1"/>
</dbReference>
<gene>
    <name evidence="6" type="ORF">HGMM_F11F07C34</name>
</gene>
<dbReference type="GO" id="GO:0003700">
    <property type="term" value="F:DNA-binding transcription factor activity"/>
    <property type="evidence" value="ECO:0007669"/>
    <property type="project" value="InterPro"/>
</dbReference>
<dbReference type="PROSITE" id="PS50949">
    <property type="entry name" value="HTH_GNTR"/>
    <property type="match status" value="1"/>
</dbReference>
<dbReference type="Pfam" id="PF00392">
    <property type="entry name" value="GntR"/>
    <property type="match status" value="1"/>
</dbReference>
<name>H5SCS6_9BACT</name>
<dbReference type="EMBL" id="AP011672">
    <property type="protein sequence ID" value="BAL53962.1"/>
    <property type="molecule type" value="Genomic_DNA"/>
</dbReference>
<dbReference type="InterPro" id="IPR028082">
    <property type="entry name" value="Peripla_BP_I"/>
</dbReference>
<keyword evidence="1" id="KW-0805">Transcription regulation</keyword>
<dbReference type="PANTHER" id="PTHR30146:SF109">
    <property type="entry name" value="HTH-TYPE TRANSCRIPTIONAL REGULATOR GALS"/>
    <property type="match status" value="1"/>
</dbReference>
<evidence type="ECO:0000256" key="3">
    <source>
        <dbReference type="ARBA" id="ARBA00023163"/>
    </source>
</evidence>
<dbReference type="PANTHER" id="PTHR30146">
    <property type="entry name" value="LACI-RELATED TRANSCRIPTIONAL REPRESSOR"/>
    <property type="match status" value="1"/>
</dbReference>
<evidence type="ECO:0000256" key="4">
    <source>
        <dbReference type="SAM" id="MobiDB-lite"/>
    </source>
</evidence>
<proteinExistence type="predicted"/>
<dbReference type="CDD" id="cd06267">
    <property type="entry name" value="PBP1_LacI_sugar_binding-like"/>
    <property type="match status" value="1"/>
</dbReference>
<keyword evidence="3" id="KW-0804">Transcription</keyword>
<keyword evidence="2" id="KW-0238">DNA-binding</keyword>
<feature type="compositionally biased region" description="Low complexity" evidence="4">
    <location>
        <begin position="370"/>
        <end position="396"/>
    </location>
</feature>
<feature type="region of interest" description="Disordered" evidence="4">
    <location>
        <begin position="361"/>
        <end position="397"/>
    </location>
</feature>
<dbReference type="InterPro" id="IPR046335">
    <property type="entry name" value="LacI/GalR-like_sensor"/>
</dbReference>
<dbReference type="InterPro" id="IPR036390">
    <property type="entry name" value="WH_DNA-bd_sf"/>
</dbReference>
<evidence type="ECO:0000256" key="2">
    <source>
        <dbReference type="ARBA" id="ARBA00023125"/>
    </source>
</evidence>
<evidence type="ECO:0000313" key="6">
    <source>
        <dbReference type="EMBL" id="BAL53962.1"/>
    </source>
</evidence>
<feature type="domain" description="HTH gntR-type" evidence="5">
    <location>
        <begin position="21"/>
        <end position="88"/>
    </location>
</feature>
<evidence type="ECO:0000256" key="1">
    <source>
        <dbReference type="ARBA" id="ARBA00023015"/>
    </source>
</evidence>
<dbReference type="PRINTS" id="PR00035">
    <property type="entry name" value="HTHGNTR"/>
</dbReference>
<evidence type="ECO:0000259" key="5">
    <source>
        <dbReference type="PROSITE" id="PS50949"/>
    </source>
</evidence>
<accession>H5SCS6</accession>
<dbReference type="SUPFAM" id="SSF53822">
    <property type="entry name" value="Periplasmic binding protein-like I"/>
    <property type="match status" value="1"/>
</dbReference>
<dbReference type="InterPro" id="IPR036388">
    <property type="entry name" value="WH-like_DNA-bd_sf"/>
</dbReference>
<dbReference type="InterPro" id="IPR000524">
    <property type="entry name" value="Tscrpt_reg_HTH_GntR"/>
</dbReference>
<dbReference type="Gene3D" id="1.10.10.10">
    <property type="entry name" value="Winged helix-like DNA-binding domain superfamily/Winged helix DNA-binding domain"/>
    <property type="match status" value="1"/>
</dbReference>
<dbReference type="AlphaFoldDB" id="H5SCS6"/>
<protein>
    <submittedName>
        <fullName evidence="6">Hypothetical conserved protein</fullName>
    </submittedName>
</protein>
<dbReference type="Pfam" id="PF13377">
    <property type="entry name" value="Peripla_BP_3"/>
    <property type="match status" value="1"/>
</dbReference>
<reference evidence="6" key="2">
    <citation type="journal article" date="2012" name="PLoS ONE">
        <title>A Deeply Branching Thermophilic Bacterium with an Ancient Acetyl-CoA Pathway Dominates a Subsurface Ecosystem.</title>
        <authorList>
            <person name="Takami H."/>
            <person name="Noguchi H."/>
            <person name="Takaki Y."/>
            <person name="Uchiyama I."/>
            <person name="Toyoda A."/>
            <person name="Nishi S."/>
            <person name="Chee G.-J."/>
            <person name="Arai W."/>
            <person name="Nunoura T."/>
            <person name="Itoh T."/>
            <person name="Hattori M."/>
            <person name="Takai K."/>
        </authorList>
    </citation>
    <scope>NUCLEOTIDE SEQUENCE</scope>
</reference>
<dbReference type="GO" id="GO:0000976">
    <property type="term" value="F:transcription cis-regulatory region binding"/>
    <property type="evidence" value="ECO:0007669"/>
    <property type="project" value="TreeGrafter"/>
</dbReference>
<dbReference type="SMART" id="SM00345">
    <property type="entry name" value="HTH_GNTR"/>
    <property type="match status" value="1"/>
</dbReference>
<dbReference type="Gene3D" id="3.40.50.2300">
    <property type="match status" value="2"/>
</dbReference>
<reference evidence="6" key="1">
    <citation type="journal article" date="2005" name="Environ. Microbiol.">
        <title>Genetic and functional properties of uncultivated thermophilic crenarchaeotes from a subsurface gold mine as revealed by analysis of genome fragments.</title>
        <authorList>
            <person name="Nunoura T."/>
            <person name="Hirayama H."/>
            <person name="Takami H."/>
            <person name="Oida H."/>
            <person name="Nishi S."/>
            <person name="Shimamura S."/>
            <person name="Suzuki Y."/>
            <person name="Inagaki F."/>
            <person name="Takai K."/>
            <person name="Nealson K.H."/>
            <person name="Horikoshi K."/>
        </authorList>
    </citation>
    <scope>NUCLEOTIDE SEQUENCE</scope>
</reference>